<dbReference type="Pfam" id="PF13098">
    <property type="entry name" value="Thioredoxin_2"/>
    <property type="match status" value="1"/>
</dbReference>
<dbReference type="Proteomes" id="UP000486760">
    <property type="component" value="Unassembled WGS sequence"/>
</dbReference>
<dbReference type="GO" id="GO:0042597">
    <property type="term" value="C:periplasmic space"/>
    <property type="evidence" value="ECO:0007669"/>
    <property type="project" value="UniProtKB-SubCell"/>
</dbReference>
<feature type="domain" description="Thioredoxin-like fold" evidence="9">
    <location>
        <begin position="126"/>
        <end position="247"/>
    </location>
</feature>
<reference evidence="10 11" key="1">
    <citation type="submission" date="2019-08" db="EMBL/GenBank/DDBJ databases">
        <title>Bioinformatics analysis of the strain L3 and L5.</title>
        <authorList>
            <person name="Li X."/>
        </authorList>
    </citation>
    <scope>NUCLEOTIDE SEQUENCE [LARGE SCALE GENOMIC DNA]</scope>
    <source>
        <strain evidence="10 11">L5</strain>
    </source>
</reference>
<dbReference type="PROSITE" id="PS00194">
    <property type="entry name" value="THIOREDOXIN_1"/>
    <property type="match status" value="1"/>
</dbReference>
<accession>A0A7V7G0S4</accession>
<evidence type="ECO:0000256" key="6">
    <source>
        <dbReference type="ARBA" id="ARBA00023284"/>
    </source>
</evidence>
<dbReference type="SUPFAM" id="SSF54423">
    <property type="entry name" value="DsbC/DsbG N-terminal domain-like"/>
    <property type="match status" value="1"/>
</dbReference>
<feature type="chain" id="PRO_5031608454" description="Thiol:disulfide interchange protein" evidence="7">
    <location>
        <begin position="31"/>
        <end position="252"/>
    </location>
</feature>
<dbReference type="InterPro" id="IPR012336">
    <property type="entry name" value="Thioredoxin-like_fold"/>
</dbReference>
<evidence type="ECO:0000256" key="2">
    <source>
        <dbReference type="ARBA" id="ARBA00009813"/>
    </source>
</evidence>
<dbReference type="InterPro" id="IPR009094">
    <property type="entry name" value="DiS-bond_isomerase_DsbC/G_N_sf"/>
</dbReference>
<keyword evidence="5" id="KW-1015">Disulfide bond</keyword>
<keyword evidence="11" id="KW-1185">Reference proteome</keyword>
<feature type="domain" description="Disulphide bond isomerase DsbC/G N-terminal" evidence="8">
    <location>
        <begin position="27"/>
        <end position="98"/>
    </location>
</feature>
<protein>
    <recommendedName>
        <fullName evidence="7">Thiol:disulfide interchange protein</fullName>
    </recommendedName>
</protein>
<dbReference type="PANTHER" id="PTHR35272:SF3">
    <property type="entry name" value="THIOL:DISULFIDE INTERCHANGE PROTEIN DSBC"/>
    <property type="match status" value="1"/>
</dbReference>
<dbReference type="InterPro" id="IPR018950">
    <property type="entry name" value="DiS-bond_isomerase_DsbC/G_N"/>
</dbReference>
<evidence type="ECO:0000256" key="3">
    <source>
        <dbReference type="ARBA" id="ARBA00022729"/>
    </source>
</evidence>
<dbReference type="PANTHER" id="PTHR35272">
    <property type="entry name" value="THIOL:DISULFIDE INTERCHANGE PROTEIN DSBC-RELATED"/>
    <property type="match status" value="1"/>
</dbReference>
<dbReference type="SUPFAM" id="SSF52833">
    <property type="entry name" value="Thioredoxin-like"/>
    <property type="match status" value="1"/>
</dbReference>
<dbReference type="InterPro" id="IPR017937">
    <property type="entry name" value="Thioredoxin_CS"/>
</dbReference>
<dbReference type="CDD" id="cd03020">
    <property type="entry name" value="DsbA_DsbC_DsbG"/>
    <property type="match status" value="1"/>
</dbReference>
<comment type="function">
    <text evidence="7">Required for disulfide bond formation in some periplasmic proteins. Acts by transferring its disulfide bond to other proteins and is reduced in the process.</text>
</comment>
<name>A0A7V7G0S4_9GAMM</name>
<evidence type="ECO:0000259" key="9">
    <source>
        <dbReference type="Pfam" id="PF13098"/>
    </source>
</evidence>
<keyword evidence="4 7" id="KW-0574">Periplasm</keyword>
<organism evidence="10 11">
    <name type="scientific">Billgrantia pellis</name>
    <dbReference type="NCBI Taxonomy" id="2606936"/>
    <lineage>
        <taxon>Bacteria</taxon>
        <taxon>Pseudomonadati</taxon>
        <taxon>Pseudomonadota</taxon>
        <taxon>Gammaproteobacteria</taxon>
        <taxon>Oceanospirillales</taxon>
        <taxon>Halomonadaceae</taxon>
        <taxon>Billgrantia</taxon>
    </lineage>
</organism>
<evidence type="ECO:0000259" key="8">
    <source>
        <dbReference type="Pfam" id="PF10411"/>
    </source>
</evidence>
<proteinExistence type="inferred from homology"/>
<dbReference type="InterPro" id="IPR051470">
    <property type="entry name" value="Thiol:disulfide_interchange"/>
</dbReference>
<dbReference type="Pfam" id="PF10411">
    <property type="entry name" value="DsbC_N"/>
    <property type="match status" value="1"/>
</dbReference>
<evidence type="ECO:0000313" key="10">
    <source>
        <dbReference type="EMBL" id="KAA0012184.1"/>
    </source>
</evidence>
<evidence type="ECO:0000256" key="1">
    <source>
        <dbReference type="ARBA" id="ARBA00004418"/>
    </source>
</evidence>
<comment type="subcellular location">
    <subcellularLocation>
        <location evidence="1 7">Periplasm</location>
    </subcellularLocation>
</comment>
<evidence type="ECO:0000256" key="4">
    <source>
        <dbReference type="ARBA" id="ARBA00022764"/>
    </source>
</evidence>
<sequence length="252" mass="27571">MIALTHRFAVSVLALTVPLAVALLPATALADEAARLAERLQVGGQPMPVKSVRETSLEGFFQVHLETGESFYSDAEGKHFLVGDLYRNDEQGLTNLTEQSRNTERMERLVEVPESERVVFRGTGESQAEIVVFTDTTCPYCRQFHEEVPSLNEMGIEVHYLAFPRAGLDSQGARLLEQVWCADSPSDAMDAAKREETFSGSADCDNPVEEQYHLGMMLGVQGTPAIVLPDGRLVPGYVPAERLAGMLGLASE</sequence>
<dbReference type="EMBL" id="VTPY01000004">
    <property type="protein sequence ID" value="KAA0012184.1"/>
    <property type="molecule type" value="Genomic_DNA"/>
</dbReference>
<dbReference type="AlphaFoldDB" id="A0A7V7G0S4"/>
<comment type="caution">
    <text evidence="10">The sequence shown here is derived from an EMBL/GenBank/DDBJ whole genome shotgun (WGS) entry which is preliminary data.</text>
</comment>
<dbReference type="Gene3D" id="3.40.30.10">
    <property type="entry name" value="Glutaredoxin"/>
    <property type="match status" value="1"/>
</dbReference>
<evidence type="ECO:0000256" key="7">
    <source>
        <dbReference type="RuleBase" id="RU364038"/>
    </source>
</evidence>
<gene>
    <name evidence="10" type="ORF">F0A17_12950</name>
</gene>
<feature type="signal peptide" evidence="7">
    <location>
        <begin position="1"/>
        <end position="30"/>
    </location>
</feature>
<dbReference type="InterPro" id="IPR033954">
    <property type="entry name" value="DiS-bond_Isoase_DsbC/G"/>
</dbReference>
<dbReference type="InterPro" id="IPR036249">
    <property type="entry name" value="Thioredoxin-like_sf"/>
</dbReference>
<keyword evidence="3 7" id="KW-0732">Signal</keyword>
<evidence type="ECO:0000313" key="11">
    <source>
        <dbReference type="Proteomes" id="UP000486760"/>
    </source>
</evidence>
<dbReference type="Gene3D" id="3.10.450.70">
    <property type="entry name" value="Disulphide bond isomerase, DsbC/G, N-terminal"/>
    <property type="match status" value="1"/>
</dbReference>
<evidence type="ECO:0000256" key="5">
    <source>
        <dbReference type="ARBA" id="ARBA00023157"/>
    </source>
</evidence>
<dbReference type="RefSeq" id="WP_149328744.1">
    <property type="nucleotide sequence ID" value="NZ_VTPY01000004.1"/>
</dbReference>
<keyword evidence="6 7" id="KW-0676">Redox-active center</keyword>
<comment type="similarity">
    <text evidence="2 7">Belongs to the thioredoxin family. DsbC subfamily.</text>
</comment>